<comment type="caution">
    <text evidence="2">The sequence shown here is derived from an EMBL/GenBank/DDBJ whole genome shotgun (WGS) entry which is preliminary data.</text>
</comment>
<evidence type="ECO:0000313" key="3">
    <source>
        <dbReference type="Proteomes" id="UP000887116"/>
    </source>
</evidence>
<reference evidence="2" key="1">
    <citation type="submission" date="2020-07" db="EMBL/GenBank/DDBJ databases">
        <title>Multicomponent nature underlies the extraordinary mechanical properties of spider dragline silk.</title>
        <authorList>
            <person name="Kono N."/>
            <person name="Nakamura H."/>
            <person name="Mori M."/>
            <person name="Yoshida Y."/>
            <person name="Ohtoshi R."/>
            <person name="Malay A.D."/>
            <person name="Moran D.A.P."/>
            <person name="Tomita M."/>
            <person name="Numata K."/>
            <person name="Arakawa K."/>
        </authorList>
    </citation>
    <scope>NUCLEOTIDE SEQUENCE</scope>
</reference>
<dbReference type="AlphaFoldDB" id="A0A8X6I5X8"/>
<protein>
    <submittedName>
        <fullName evidence="2">Uncharacterized protein</fullName>
    </submittedName>
</protein>
<dbReference type="EMBL" id="BMAO01030962">
    <property type="protein sequence ID" value="GFQ71415.1"/>
    <property type="molecule type" value="Genomic_DNA"/>
</dbReference>
<organism evidence="2 3">
    <name type="scientific">Trichonephila clavata</name>
    <name type="common">Joro spider</name>
    <name type="synonym">Nephila clavata</name>
    <dbReference type="NCBI Taxonomy" id="2740835"/>
    <lineage>
        <taxon>Eukaryota</taxon>
        <taxon>Metazoa</taxon>
        <taxon>Ecdysozoa</taxon>
        <taxon>Arthropoda</taxon>
        <taxon>Chelicerata</taxon>
        <taxon>Arachnida</taxon>
        <taxon>Araneae</taxon>
        <taxon>Araneomorphae</taxon>
        <taxon>Entelegynae</taxon>
        <taxon>Araneoidea</taxon>
        <taxon>Nephilidae</taxon>
        <taxon>Trichonephila</taxon>
    </lineage>
</organism>
<accession>A0A8X6I5X8</accession>
<keyword evidence="3" id="KW-1185">Reference proteome</keyword>
<evidence type="ECO:0000313" key="2">
    <source>
        <dbReference type="EMBL" id="GFQ71415.1"/>
    </source>
</evidence>
<gene>
    <name evidence="2" type="ORF">TNCT_317871</name>
</gene>
<proteinExistence type="predicted"/>
<sequence>MHYLKYTYPTLPLTNLIKRIPSVTTMRRIDHFRLCTRNLEKSIQEQSSWGLFLRGVGLQRRSPAGTEDEACSCQPHHQSLPSNRDGLR</sequence>
<dbReference type="Proteomes" id="UP000887116">
    <property type="component" value="Unassembled WGS sequence"/>
</dbReference>
<name>A0A8X6I5X8_TRICU</name>
<feature type="region of interest" description="Disordered" evidence="1">
    <location>
        <begin position="62"/>
        <end position="88"/>
    </location>
</feature>
<evidence type="ECO:0000256" key="1">
    <source>
        <dbReference type="SAM" id="MobiDB-lite"/>
    </source>
</evidence>
<dbReference type="OrthoDB" id="10325688at2759"/>